<keyword evidence="2" id="KW-1185">Reference proteome</keyword>
<evidence type="ECO:0000313" key="1">
    <source>
        <dbReference type="EnsemblPlants" id="AET2Gv20379200.5"/>
    </source>
</evidence>
<dbReference type="Gramene" id="AET2Gv20379200.5">
    <property type="protein sequence ID" value="AET2Gv20379200.5"/>
    <property type="gene ID" value="AET2Gv20379200"/>
</dbReference>
<organism evidence="1 2">
    <name type="scientific">Aegilops tauschii subsp. strangulata</name>
    <name type="common">Goatgrass</name>
    <dbReference type="NCBI Taxonomy" id="200361"/>
    <lineage>
        <taxon>Eukaryota</taxon>
        <taxon>Viridiplantae</taxon>
        <taxon>Streptophyta</taxon>
        <taxon>Embryophyta</taxon>
        <taxon>Tracheophyta</taxon>
        <taxon>Spermatophyta</taxon>
        <taxon>Magnoliopsida</taxon>
        <taxon>Liliopsida</taxon>
        <taxon>Poales</taxon>
        <taxon>Poaceae</taxon>
        <taxon>BOP clade</taxon>
        <taxon>Pooideae</taxon>
        <taxon>Triticodae</taxon>
        <taxon>Triticeae</taxon>
        <taxon>Triticinae</taxon>
        <taxon>Aegilops</taxon>
    </lineage>
</organism>
<dbReference type="AlphaFoldDB" id="A0A453B636"/>
<sequence>MPESTPGYYYCGSHDTIRVGCSVSRQIKKIRVTTD</sequence>
<protein>
    <submittedName>
        <fullName evidence="1">Uncharacterized protein</fullName>
    </submittedName>
</protein>
<evidence type="ECO:0000313" key="2">
    <source>
        <dbReference type="Proteomes" id="UP000015105"/>
    </source>
</evidence>
<reference evidence="2" key="2">
    <citation type="journal article" date="2017" name="Nat. Plants">
        <title>The Aegilops tauschii genome reveals multiple impacts of transposons.</title>
        <authorList>
            <person name="Zhao G."/>
            <person name="Zou C."/>
            <person name="Li K."/>
            <person name="Wang K."/>
            <person name="Li T."/>
            <person name="Gao L."/>
            <person name="Zhang X."/>
            <person name="Wang H."/>
            <person name="Yang Z."/>
            <person name="Liu X."/>
            <person name="Jiang W."/>
            <person name="Mao L."/>
            <person name="Kong X."/>
            <person name="Jiao Y."/>
            <person name="Jia J."/>
        </authorList>
    </citation>
    <scope>NUCLEOTIDE SEQUENCE [LARGE SCALE GENOMIC DNA]</scope>
    <source>
        <strain evidence="2">cv. AL8/78</strain>
    </source>
</reference>
<proteinExistence type="predicted"/>
<reference evidence="1" key="5">
    <citation type="journal article" date="2021" name="G3 (Bethesda)">
        <title>Aegilops tauschii genome assembly Aet v5.0 features greater sequence contiguity and improved annotation.</title>
        <authorList>
            <person name="Wang L."/>
            <person name="Zhu T."/>
            <person name="Rodriguez J.C."/>
            <person name="Deal K.R."/>
            <person name="Dubcovsky J."/>
            <person name="McGuire P.E."/>
            <person name="Lux T."/>
            <person name="Spannagl M."/>
            <person name="Mayer K.F.X."/>
            <person name="Baldrich P."/>
            <person name="Meyers B.C."/>
            <person name="Huo N."/>
            <person name="Gu Y.Q."/>
            <person name="Zhou H."/>
            <person name="Devos K.M."/>
            <person name="Bennetzen J.L."/>
            <person name="Unver T."/>
            <person name="Budak H."/>
            <person name="Gulick P.J."/>
            <person name="Galiba G."/>
            <person name="Kalapos B."/>
            <person name="Nelson D.R."/>
            <person name="Li P."/>
            <person name="You F.M."/>
            <person name="Luo M.C."/>
            <person name="Dvorak J."/>
        </authorList>
    </citation>
    <scope>NUCLEOTIDE SEQUENCE [LARGE SCALE GENOMIC DNA]</scope>
    <source>
        <strain evidence="1">cv. AL8/78</strain>
    </source>
</reference>
<accession>A0A453B636</accession>
<dbReference type="EnsemblPlants" id="AET2Gv20379200.5">
    <property type="protein sequence ID" value="AET2Gv20379200.5"/>
    <property type="gene ID" value="AET2Gv20379200"/>
</dbReference>
<dbReference type="Proteomes" id="UP000015105">
    <property type="component" value="Chromosome 2D"/>
</dbReference>
<reference evidence="1" key="3">
    <citation type="journal article" date="2017" name="Nature">
        <title>Genome sequence of the progenitor of the wheat D genome Aegilops tauschii.</title>
        <authorList>
            <person name="Luo M.C."/>
            <person name="Gu Y.Q."/>
            <person name="Puiu D."/>
            <person name="Wang H."/>
            <person name="Twardziok S.O."/>
            <person name="Deal K.R."/>
            <person name="Huo N."/>
            <person name="Zhu T."/>
            <person name="Wang L."/>
            <person name="Wang Y."/>
            <person name="McGuire P.E."/>
            <person name="Liu S."/>
            <person name="Long H."/>
            <person name="Ramasamy R.K."/>
            <person name="Rodriguez J.C."/>
            <person name="Van S.L."/>
            <person name="Yuan L."/>
            <person name="Wang Z."/>
            <person name="Xia Z."/>
            <person name="Xiao L."/>
            <person name="Anderson O.D."/>
            <person name="Ouyang S."/>
            <person name="Liang Y."/>
            <person name="Zimin A.V."/>
            <person name="Pertea G."/>
            <person name="Qi P."/>
            <person name="Bennetzen J.L."/>
            <person name="Dai X."/>
            <person name="Dawson M.W."/>
            <person name="Muller H.G."/>
            <person name="Kugler K."/>
            <person name="Rivarola-Duarte L."/>
            <person name="Spannagl M."/>
            <person name="Mayer K.F.X."/>
            <person name="Lu F.H."/>
            <person name="Bevan M.W."/>
            <person name="Leroy P."/>
            <person name="Li P."/>
            <person name="You F.M."/>
            <person name="Sun Q."/>
            <person name="Liu Z."/>
            <person name="Lyons E."/>
            <person name="Wicker T."/>
            <person name="Salzberg S.L."/>
            <person name="Devos K.M."/>
            <person name="Dvorak J."/>
        </authorList>
    </citation>
    <scope>NUCLEOTIDE SEQUENCE [LARGE SCALE GENOMIC DNA]</scope>
    <source>
        <strain evidence="1">cv. AL8/78</strain>
    </source>
</reference>
<reference evidence="2" key="1">
    <citation type="journal article" date="2014" name="Science">
        <title>Ancient hybridizations among the ancestral genomes of bread wheat.</title>
        <authorList>
            <consortium name="International Wheat Genome Sequencing Consortium,"/>
            <person name="Marcussen T."/>
            <person name="Sandve S.R."/>
            <person name="Heier L."/>
            <person name="Spannagl M."/>
            <person name="Pfeifer M."/>
            <person name="Jakobsen K.S."/>
            <person name="Wulff B.B."/>
            <person name="Steuernagel B."/>
            <person name="Mayer K.F."/>
            <person name="Olsen O.A."/>
        </authorList>
    </citation>
    <scope>NUCLEOTIDE SEQUENCE [LARGE SCALE GENOMIC DNA]</scope>
    <source>
        <strain evidence="2">cv. AL8/78</strain>
    </source>
</reference>
<reference evidence="1" key="4">
    <citation type="submission" date="2019-03" db="UniProtKB">
        <authorList>
            <consortium name="EnsemblPlants"/>
        </authorList>
    </citation>
    <scope>IDENTIFICATION</scope>
</reference>
<name>A0A453B636_AEGTS</name>